<comment type="caution">
    <text evidence="2">The sequence shown here is derived from an EMBL/GenBank/DDBJ whole genome shotgun (WGS) entry which is preliminary data.</text>
</comment>
<evidence type="ECO:0000313" key="3">
    <source>
        <dbReference type="Proteomes" id="UP000647172"/>
    </source>
</evidence>
<dbReference type="AlphaFoldDB" id="A0A919JB63"/>
<dbReference type="PANTHER" id="PTHR37305:SF1">
    <property type="entry name" value="MEMBRANE PROTEIN"/>
    <property type="match status" value="1"/>
</dbReference>
<reference evidence="2" key="1">
    <citation type="submission" date="2021-01" db="EMBL/GenBank/DDBJ databases">
        <title>Whole genome shotgun sequence of Actinoplanes nipponensis NBRC 14063.</title>
        <authorList>
            <person name="Komaki H."/>
            <person name="Tamura T."/>
        </authorList>
    </citation>
    <scope>NUCLEOTIDE SEQUENCE</scope>
    <source>
        <strain evidence="2">NBRC 14063</strain>
    </source>
</reference>
<keyword evidence="1" id="KW-0472">Membrane</keyword>
<feature type="transmembrane region" description="Helical" evidence="1">
    <location>
        <begin position="138"/>
        <end position="163"/>
    </location>
</feature>
<evidence type="ECO:0000313" key="2">
    <source>
        <dbReference type="EMBL" id="GIE47458.1"/>
    </source>
</evidence>
<feature type="transmembrane region" description="Helical" evidence="1">
    <location>
        <begin position="50"/>
        <end position="72"/>
    </location>
</feature>
<feature type="transmembrane region" description="Helical" evidence="1">
    <location>
        <begin position="216"/>
        <end position="238"/>
    </location>
</feature>
<dbReference type="RefSeq" id="WP_203765536.1">
    <property type="nucleotide sequence ID" value="NZ_BAAAYJ010000076.1"/>
</dbReference>
<dbReference type="EMBL" id="BOMQ01000011">
    <property type="protein sequence ID" value="GIE47458.1"/>
    <property type="molecule type" value="Genomic_DNA"/>
</dbReference>
<feature type="transmembrane region" description="Helical" evidence="1">
    <location>
        <begin position="93"/>
        <end position="126"/>
    </location>
</feature>
<sequence>MTALISAELLRLRTTRSVWLLLGAAQVLIVVGISGVMLDRDDAGSPAVQQAAVAHIGLVSLFTLVLGIMAVAGEYRHRTITDTYLTVPRRGRVVAAKLVVSTGAGLVFGLVTALFALVVSAVWLAGRGFSLDAGAGGLWLTIAGGVAWNAAFAALGVGVGALITNQIGAIAAALAWLALVEGLVARLVGDAGQWLPFALGSALDRLPTAVDGPPQWLAGLALTGYAAVFVLAGAATTLRRDVT</sequence>
<accession>A0A919JB63</accession>
<keyword evidence="1" id="KW-0812">Transmembrane</keyword>
<evidence type="ECO:0000256" key="1">
    <source>
        <dbReference type="SAM" id="Phobius"/>
    </source>
</evidence>
<protein>
    <submittedName>
        <fullName evidence="2">ABC transporter permease</fullName>
    </submittedName>
</protein>
<dbReference type="Proteomes" id="UP000647172">
    <property type="component" value="Unassembled WGS sequence"/>
</dbReference>
<gene>
    <name evidence="2" type="ORF">Ani05nite_09920</name>
</gene>
<dbReference type="Pfam" id="PF12730">
    <property type="entry name" value="ABC2_membrane_4"/>
    <property type="match status" value="1"/>
</dbReference>
<feature type="transmembrane region" description="Helical" evidence="1">
    <location>
        <begin position="18"/>
        <end position="38"/>
    </location>
</feature>
<name>A0A919JB63_9ACTN</name>
<organism evidence="2 3">
    <name type="scientific">Actinoplanes nipponensis</name>
    <dbReference type="NCBI Taxonomy" id="135950"/>
    <lineage>
        <taxon>Bacteria</taxon>
        <taxon>Bacillati</taxon>
        <taxon>Actinomycetota</taxon>
        <taxon>Actinomycetes</taxon>
        <taxon>Micromonosporales</taxon>
        <taxon>Micromonosporaceae</taxon>
        <taxon>Actinoplanes</taxon>
    </lineage>
</organism>
<keyword evidence="1" id="KW-1133">Transmembrane helix</keyword>
<proteinExistence type="predicted"/>
<keyword evidence="3" id="KW-1185">Reference proteome</keyword>
<feature type="transmembrane region" description="Helical" evidence="1">
    <location>
        <begin position="170"/>
        <end position="189"/>
    </location>
</feature>
<dbReference type="PANTHER" id="PTHR37305">
    <property type="entry name" value="INTEGRAL MEMBRANE PROTEIN-RELATED"/>
    <property type="match status" value="1"/>
</dbReference>